<evidence type="ECO:0000313" key="3">
    <source>
        <dbReference type="Proteomes" id="UP000282656"/>
    </source>
</evidence>
<feature type="region of interest" description="Disordered" evidence="1">
    <location>
        <begin position="331"/>
        <end position="381"/>
    </location>
</feature>
<dbReference type="Proteomes" id="UP000282656">
    <property type="component" value="Unassembled WGS sequence"/>
</dbReference>
<organism evidence="2 3">
    <name type="scientific">Corallococcus interemptor</name>
    <dbReference type="NCBI Taxonomy" id="2316720"/>
    <lineage>
        <taxon>Bacteria</taxon>
        <taxon>Pseudomonadati</taxon>
        <taxon>Myxococcota</taxon>
        <taxon>Myxococcia</taxon>
        <taxon>Myxococcales</taxon>
        <taxon>Cystobacterineae</taxon>
        <taxon>Myxococcaceae</taxon>
        <taxon>Corallococcus</taxon>
    </lineage>
</organism>
<sequence length="567" mass="61308">MSSSQFLHPGDALPSAVIAASKNRKIAFLVGSPLSMQESADAPQVPGVSGMVALIREHIPVELQARFDAEREHNKPNEYQWAMRFLQGRGDKTAAEKVVREAVLRARLDRKKDGVATDEQLDQDYLGWALPPATEHLGKLLVERADTFGPVLTTNFDPLISASIKMAGGDFHRTIVVDDSPFGHTTVSRNSTHIVHLHGYWRQSATLHTSVQIARERKRVAAELIQLLQDHTFVVVGYGGWDDIFTQTLGTIDGDRHKDVDILWAFFNNEEDAILEARYRTLFEKVSNLRGNTGLRCYKGINCHQFFPELRKQLGASSAFTPAVQSTVRPSAVDVGATSKGTIPTASTPPQTTVTPTPVPSAPEISAAPPAAKDSHSKPTSSKALPFAAAALIVAGMAAVWPSASKGVNNDVIVIPPPRNLRTVQPQPSTNSPLPAGGTLKTVRQQHQVAPASDAERGTRVSQLPWGRYAFIPMSAVPTYNADTSIYGPIREGIELHRARTDGSLYLVGFADASTIAALAYPRPAPIVISPTPSGGRTQVASIPVSRLATAEVRMDADTRVLVLHLN</sequence>
<accession>A0A3A8PMA4</accession>
<dbReference type="Pfam" id="PF13289">
    <property type="entry name" value="SIR2_2"/>
    <property type="match status" value="1"/>
</dbReference>
<gene>
    <name evidence="2" type="ORF">D7X96_38545</name>
</gene>
<proteinExistence type="predicted"/>
<evidence type="ECO:0000313" key="2">
    <source>
        <dbReference type="EMBL" id="RKH57249.1"/>
    </source>
</evidence>
<protein>
    <submittedName>
        <fullName evidence="2">Uncharacterized protein</fullName>
    </submittedName>
</protein>
<reference evidence="3" key="1">
    <citation type="submission" date="2018-09" db="EMBL/GenBank/DDBJ databases">
        <authorList>
            <person name="Livingstone P.G."/>
            <person name="Whitworth D.E."/>
        </authorList>
    </citation>
    <scope>NUCLEOTIDE SEQUENCE [LARGE SCALE GENOMIC DNA]</scope>
    <source>
        <strain evidence="3">AB047A</strain>
    </source>
</reference>
<dbReference type="EMBL" id="RAWM01000232">
    <property type="protein sequence ID" value="RKH57249.1"/>
    <property type="molecule type" value="Genomic_DNA"/>
</dbReference>
<feature type="compositionally biased region" description="Low complexity" evidence="1">
    <location>
        <begin position="344"/>
        <end position="372"/>
    </location>
</feature>
<keyword evidence="3" id="KW-1185">Reference proteome</keyword>
<dbReference type="AlphaFoldDB" id="A0A3A8PMA4"/>
<name>A0A3A8PMA4_9BACT</name>
<comment type="caution">
    <text evidence="2">The sequence shown here is derived from an EMBL/GenBank/DDBJ whole genome shotgun (WGS) entry which is preliminary data.</text>
</comment>
<evidence type="ECO:0000256" key="1">
    <source>
        <dbReference type="SAM" id="MobiDB-lite"/>
    </source>
</evidence>